<feature type="domain" description="ANTAR" evidence="3">
    <location>
        <begin position="169"/>
        <end position="230"/>
    </location>
</feature>
<dbReference type="RefSeq" id="WP_092234116.1">
    <property type="nucleotide sequence ID" value="NZ_FNLL01000006.1"/>
</dbReference>
<gene>
    <name evidence="4" type="ORF">SAMN04487931_10695</name>
</gene>
<dbReference type="PANTHER" id="PTHR43102:SF2">
    <property type="entry name" value="GAF DOMAIN-CONTAINING PROTEIN"/>
    <property type="match status" value="1"/>
</dbReference>
<dbReference type="SUPFAM" id="SSF55781">
    <property type="entry name" value="GAF domain-like"/>
    <property type="match status" value="1"/>
</dbReference>
<dbReference type="AlphaFoldDB" id="A0A1H2H837"/>
<keyword evidence="5" id="KW-1185">Reference proteome</keyword>
<evidence type="ECO:0000259" key="3">
    <source>
        <dbReference type="PROSITE" id="PS50921"/>
    </source>
</evidence>
<organism evidence="4 5">
    <name type="scientific">Desulfobacula phenolica</name>
    <dbReference type="NCBI Taxonomy" id="90732"/>
    <lineage>
        <taxon>Bacteria</taxon>
        <taxon>Pseudomonadati</taxon>
        <taxon>Thermodesulfobacteriota</taxon>
        <taxon>Desulfobacteria</taxon>
        <taxon>Desulfobacterales</taxon>
        <taxon>Desulfobacteraceae</taxon>
        <taxon>Desulfobacula</taxon>
    </lineage>
</organism>
<dbReference type="Pfam" id="PF03861">
    <property type="entry name" value="ANTAR"/>
    <property type="match status" value="1"/>
</dbReference>
<protein>
    <submittedName>
        <fullName evidence="4">ANTAR domain-containing protein</fullName>
    </submittedName>
</protein>
<dbReference type="InterPro" id="IPR005561">
    <property type="entry name" value="ANTAR"/>
</dbReference>
<evidence type="ECO:0000256" key="2">
    <source>
        <dbReference type="ARBA" id="ARBA00023163"/>
    </source>
</evidence>
<dbReference type="InterPro" id="IPR036388">
    <property type="entry name" value="WH-like_DNA-bd_sf"/>
</dbReference>
<dbReference type="Gene3D" id="3.30.450.40">
    <property type="match status" value="1"/>
</dbReference>
<evidence type="ECO:0000313" key="5">
    <source>
        <dbReference type="Proteomes" id="UP000199608"/>
    </source>
</evidence>
<dbReference type="PANTHER" id="PTHR43102">
    <property type="entry name" value="SLR1143 PROTEIN"/>
    <property type="match status" value="1"/>
</dbReference>
<dbReference type="SMART" id="SM01012">
    <property type="entry name" value="ANTAR"/>
    <property type="match status" value="1"/>
</dbReference>
<dbReference type="EMBL" id="FNLL01000006">
    <property type="protein sequence ID" value="SDU27975.1"/>
    <property type="molecule type" value="Genomic_DNA"/>
</dbReference>
<dbReference type="Pfam" id="PF13185">
    <property type="entry name" value="GAF_2"/>
    <property type="match status" value="1"/>
</dbReference>
<reference evidence="5" key="1">
    <citation type="submission" date="2016-10" db="EMBL/GenBank/DDBJ databases">
        <authorList>
            <person name="Varghese N."/>
            <person name="Submissions S."/>
        </authorList>
    </citation>
    <scope>NUCLEOTIDE SEQUENCE [LARGE SCALE GENOMIC DNA]</scope>
    <source>
        <strain evidence="5">DSM 3384</strain>
    </source>
</reference>
<dbReference type="PROSITE" id="PS50921">
    <property type="entry name" value="ANTAR"/>
    <property type="match status" value="1"/>
</dbReference>
<dbReference type="InterPro" id="IPR003018">
    <property type="entry name" value="GAF"/>
</dbReference>
<keyword evidence="1" id="KW-0805">Transcription regulation</keyword>
<accession>A0A1H2H837</accession>
<dbReference type="Proteomes" id="UP000199608">
    <property type="component" value="Unassembled WGS sequence"/>
</dbReference>
<evidence type="ECO:0000313" key="4">
    <source>
        <dbReference type="EMBL" id="SDU27975.1"/>
    </source>
</evidence>
<keyword evidence="2" id="KW-0804">Transcription</keyword>
<dbReference type="GO" id="GO:0003723">
    <property type="term" value="F:RNA binding"/>
    <property type="evidence" value="ECO:0007669"/>
    <property type="project" value="InterPro"/>
</dbReference>
<dbReference type="InterPro" id="IPR029016">
    <property type="entry name" value="GAF-like_dom_sf"/>
</dbReference>
<proteinExistence type="predicted"/>
<sequence length="242" mass="27312">MEKPEQTYDDYIKALTDISRAITSDLFIEDLLKLIVMVTAKVTGVEICSLWIVNEDEKPPKIRLKATQSISPEYIKDRALNLDEGVVGYVATHKKPLVLNDVLESDRFKEKDMAKKLGLVSMVGIPLITKDEKVIGVLNCFTATPHEFSETEINLLSVVANQSAVAIVNTELMVKTRVIQEELEARKKIEQAKEVLMHNRKMTGDEAYGWIRKRSMDSRKSIREVAEAVVLSNEIFNNESSS</sequence>
<name>A0A1H2H837_9BACT</name>
<dbReference type="Gene3D" id="1.10.10.10">
    <property type="entry name" value="Winged helix-like DNA-binding domain superfamily/Winged helix DNA-binding domain"/>
    <property type="match status" value="1"/>
</dbReference>
<dbReference type="SMART" id="SM00065">
    <property type="entry name" value="GAF"/>
    <property type="match status" value="1"/>
</dbReference>
<evidence type="ECO:0000256" key="1">
    <source>
        <dbReference type="ARBA" id="ARBA00023015"/>
    </source>
</evidence>